<feature type="transmembrane region" description="Helical" evidence="1">
    <location>
        <begin position="109"/>
        <end position="127"/>
    </location>
</feature>
<name>A0AAQ1P0K9_LEPIR</name>
<evidence type="ECO:0000256" key="1">
    <source>
        <dbReference type="SAM" id="Phobius"/>
    </source>
</evidence>
<dbReference type="EMBL" id="OEJX01000064">
    <property type="protein sequence ID" value="SOR63384.1"/>
    <property type="molecule type" value="Genomic_DNA"/>
</dbReference>
<dbReference type="AlphaFoldDB" id="A0AAQ1P0K9"/>
<gene>
    <name evidence="2" type="ORF">LMANV2_670048</name>
</gene>
<evidence type="ECO:0000313" key="2">
    <source>
        <dbReference type="EMBL" id="SOR63384.1"/>
    </source>
</evidence>
<dbReference type="RefSeq" id="WP_000852159.1">
    <property type="nucleotide sequence ID" value="NZ_CP011931.1"/>
</dbReference>
<comment type="caution">
    <text evidence="2">The sequence shown here is derived from an EMBL/GenBank/DDBJ whole genome shotgun (WGS) entry which is preliminary data.</text>
</comment>
<evidence type="ECO:0000313" key="3">
    <source>
        <dbReference type="Proteomes" id="UP000234460"/>
    </source>
</evidence>
<protein>
    <submittedName>
        <fullName evidence="2">Uncharacterized protein</fullName>
    </submittedName>
</protein>
<keyword evidence="1" id="KW-1133">Transmembrane helix</keyword>
<reference evidence="2 3" key="1">
    <citation type="submission" date="2017-11" db="EMBL/GenBank/DDBJ databases">
        <authorList>
            <person name="Lechat P."/>
        </authorList>
    </citation>
    <scope>NUCLEOTIDE SEQUENCE [LARGE SCALE GENOMIC DNA]</scope>
    <source>
        <strain evidence="2">L495</strain>
    </source>
</reference>
<sequence length="128" mass="14882">MAETETPEIPKIYLFRLYNWSPEQEKKLYDKLKAEGDGAIDFWNRYEVPDHPEIKNFYFVPDQEDIVNKVKFVGLTNTSFILDFVGSFELDSIPESVFEIPERHVSVPVSYIILGVILLLIILMGVLR</sequence>
<proteinExistence type="predicted"/>
<organism evidence="2 3">
    <name type="scientific">Leptospira interrogans serovar Manilae</name>
    <dbReference type="NCBI Taxonomy" id="214675"/>
    <lineage>
        <taxon>Bacteria</taxon>
        <taxon>Pseudomonadati</taxon>
        <taxon>Spirochaetota</taxon>
        <taxon>Spirochaetia</taxon>
        <taxon>Leptospirales</taxon>
        <taxon>Leptospiraceae</taxon>
        <taxon>Leptospira</taxon>
    </lineage>
</organism>
<keyword evidence="1" id="KW-0812">Transmembrane</keyword>
<keyword evidence="1" id="KW-0472">Membrane</keyword>
<accession>A0AAQ1P0K9</accession>
<dbReference type="Proteomes" id="UP000234460">
    <property type="component" value="Chromosome LMANV2"/>
</dbReference>